<dbReference type="AlphaFoldDB" id="A0A8S1M606"/>
<evidence type="ECO:0000313" key="2">
    <source>
        <dbReference type="Proteomes" id="UP000692954"/>
    </source>
</evidence>
<accession>A0A8S1M606</accession>
<comment type="caution">
    <text evidence="1">The sequence shown here is derived from an EMBL/GenBank/DDBJ whole genome shotgun (WGS) entry which is preliminary data.</text>
</comment>
<sequence length="485" mass="58408">MKIHSFREITIQLDQYYEDDLQKFKRLNIQKVNDDGLLKREGKLLKEWNNYKQKNLNYIISAVIQSETLKICLCEFKKKRWTTMEFWIKIAYDLINDKTYGRVIRDKLFGQFYMNQNDLISQLIKRQWPKRWQNIKDDSCLNLEIIQLYLEYLPIRLFLQENINEQTNIIVDIRRMPYLQENYIFRFSIKQDLFFPSVKFSGCQMLQQLINAGNNFCQSYIQFIKCLTPLLIPILNLMICNKSTGRTINIYGQQSKFIFDLLISLKTIGSNTIECTRNSTRFKKRYDQQQKYKLKNQMSEIIITFMEQYHLNIDTINDIKDNFQHGYMAIIDETLKKDEGQLKRLIIICSHKKLNFGNLDHKIIFHQSPGQEIEQILLRCDYEFLIFYTNMLFNYPELENKIDNLRQRNAQIMICLWSYLLAQFFLNNQEILEVQNENSQIEEDQSKEKNVEPQILLSDQKEQIPLLDYQINQVQVQNKYQEQLQ</sequence>
<dbReference type="EMBL" id="CAJJDN010000034">
    <property type="protein sequence ID" value="CAD8076108.1"/>
    <property type="molecule type" value="Genomic_DNA"/>
</dbReference>
<dbReference type="OrthoDB" id="10325815at2759"/>
<proteinExistence type="predicted"/>
<keyword evidence="2" id="KW-1185">Reference proteome</keyword>
<dbReference type="Proteomes" id="UP000692954">
    <property type="component" value="Unassembled WGS sequence"/>
</dbReference>
<evidence type="ECO:0000313" key="1">
    <source>
        <dbReference type="EMBL" id="CAD8076108.1"/>
    </source>
</evidence>
<protein>
    <submittedName>
        <fullName evidence="1">Uncharacterized protein</fullName>
    </submittedName>
</protein>
<reference evidence="1" key="1">
    <citation type="submission" date="2021-01" db="EMBL/GenBank/DDBJ databases">
        <authorList>
            <consortium name="Genoscope - CEA"/>
            <person name="William W."/>
        </authorList>
    </citation>
    <scope>NUCLEOTIDE SEQUENCE</scope>
</reference>
<organism evidence="1 2">
    <name type="scientific">Paramecium sonneborni</name>
    <dbReference type="NCBI Taxonomy" id="65129"/>
    <lineage>
        <taxon>Eukaryota</taxon>
        <taxon>Sar</taxon>
        <taxon>Alveolata</taxon>
        <taxon>Ciliophora</taxon>
        <taxon>Intramacronucleata</taxon>
        <taxon>Oligohymenophorea</taxon>
        <taxon>Peniculida</taxon>
        <taxon>Parameciidae</taxon>
        <taxon>Paramecium</taxon>
    </lineage>
</organism>
<gene>
    <name evidence="1" type="ORF">PSON_ATCC_30995.1.T0340182</name>
</gene>
<name>A0A8S1M606_9CILI</name>